<gene>
    <name evidence="1" type="ORF">A6E01_13275</name>
</gene>
<dbReference type="InterPro" id="IPR010344">
    <property type="entry name" value="YbjH"/>
</dbReference>
<organism evidence="1 2">
    <name type="scientific">Vibrio breoganii</name>
    <dbReference type="NCBI Taxonomy" id="553239"/>
    <lineage>
        <taxon>Bacteria</taxon>
        <taxon>Pseudomonadati</taxon>
        <taxon>Pseudomonadota</taxon>
        <taxon>Gammaproteobacteria</taxon>
        <taxon>Vibrionales</taxon>
        <taxon>Vibrionaceae</taxon>
        <taxon>Vibrio</taxon>
    </lineage>
</organism>
<dbReference type="AlphaFoldDB" id="A0AAN0XXA4"/>
<dbReference type="KEGG" id="vbr:A6E01_13275"/>
<dbReference type="RefSeq" id="WP_065210401.1">
    <property type="nucleotide sequence ID" value="NZ_CP016178.1"/>
</dbReference>
<proteinExistence type="predicted"/>
<sequence length="727" mass="82487">MRLQYGVVIGLTLLGFISSESLADDLFYSAQATPSQSDFGGVGLMQMPTGRMAREGEFSLNGTWNNEYHFYSISLQVLPWLETTVRYTLVQDLLYSGDPEFSGDNELADKAIDFKIRLLQESRYIPELSIGFRDFGGTGLFDGEFIAASKRFGPFDATVGIAWGYLGQSGNISNPMCSVADRFCERANDYSGNGGQFDVDRWFSGPASIYAGLEYQTPYEPLSFKVEYDTNDYSQDAPVVRGTADMTQHIPVNFGMVYRVDDWAQIRVSYERGDTLALGVTLSTNFNDLYATWVDERPPHLAQQRDSSSTTDYEKLSQELYDVAGYKVHSIRQDEQRILISAEQEKYRDRDLARNRAAVITLNHTPPSVNTISIVETNKALLLTETDIDSQTFVAAHEQQYLDVNYDDAVSVSNVDEVDSSPQYEDFERFDYAFSPQLIQSFGSAESFYLYSIGINADAGYWLTSNLQMSGSLYLNLFDNYDKFNYIAPPDGTDVPRVRTLFRAYVDENRLRMKNLQLTWFEDFGSNWYTQLYGGYLEMMFAGVGGEVLYRPLNSSWAFGVDVNLIYQRDPESWFGVFDSPTQYSEVDQRYYNVIVQGTTGFVTAYYAPKWSLLDDTLFKVGVGEFLAGDYGARFDFSKQFDSGVIAGVFASISDLTPEEYGEGSFTKGFYVSIPFDVMTVKPSQNRANFNWQPITRDGGQMLMRKYQLFEVTDARNPWYQRPPANR</sequence>
<protein>
    <recommendedName>
        <fullName evidence="3">YjbH domain-containing protein</fullName>
    </recommendedName>
</protein>
<evidence type="ECO:0000313" key="2">
    <source>
        <dbReference type="Proteomes" id="UP000092018"/>
    </source>
</evidence>
<evidence type="ECO:0000313" key="1">
    <source>
        <dbReference type="EMBL" id="ANO34179.1"/>
    </source>
</evidence>
<name>A0AAN0XXA4_9VIBR</name>
<reference evidence="1 2" key="1">
    <citation type="submission" date="2016-06" db="EMBL/GenBank/DDBJ databases">
        <title>Adaptive Radiation by Waves of Gene Transfer Leads to Fine-Scale Resource Partitioning in Marine Microbes.</title>
        <authorList>
            <person name="Hehemann J.-H."/>
            <person name="Arevalo P."/>
            <person name="Datta M.S."/>
            <person name="Yu X."/>
            <person name="Corzett C."/>
            <person name="Henschel A."/>
            <person name="Preheim S.P."/>
            <person name="Timberlake S."/>
            <person name="Alm E.J."/>
            <person name="Polz M.F."/>
        </authorList>
    </citation>
    <scope>NUCLEOTIDE SEQUENCE [LARGE SCALE GENOMIC DNA]</scope>
    <source>
        <strain evidence="1 2">FF50</strain>
    </source>
</reference>
<dbReference type="Pfam" id="PF06082">
    <property type="entry name" value="YjbH"/>
    <property type="match status" value="1"/>
</dbReference>
<dbReference type="EMBL" id="CP016178">
    <property type="protein sequence ID" value="ANO34179.1"/>
    <property type="molecule type" value="Genomic_DNA"/>
</dbReference>
<evidence type="ECO:0008006" key="3">
    <source>
        <dbReference type="Google" id="ProtNLM"/>
    </source>
</evidence>
<accession>A0AAN0XXA4</accession>
<dbReference type="Proteomes" id="UP000092018">
    <property type="component" value="Chromosome 2"/>
</dbReference>